<dbReference type="AlphaFoldDB" id="A0A2P2IQJ9"/>
<proteinExistence type="predicted"/>
<accession>A0A2P2IQJ9</accession>
<organism evidence="1">
    <name type="scientific">Rhizophora mucronata</name>
    <name type="common">Asiatic mangrove</name>
    <dbReference type="NCBI Taxonomy" id="61149"/>
    <lineage>
        <taxon>Eukaryota</taxon>
        <taxon>Viridiplantae</taxon>
        <taxon>Streptophyta</taxon>
        <taxon>Embryophyta</taxon>
        <taxon>Tracheophyta</taxon>
        <taxon>Spermatophyta</taxon>
        <taxon>Magnoliopsida</taxon>
        <taxon>eudicotyledons</taxon>
        <taxon>Gunneridae</taxon>
        <taxon>Pentapetalae</taxon>
        <taxon>rosids</taxon>
        <taxon>fabids</taxon>
        <taxon>Malpighiales</taxon>
        <taxon>Rhizophoraceae</taxon>
        <taxon>Rhizophora</taxon>
    </lineage>
</organism>
<name>A0A2P2IQJ9_RHIMU</name>
<dbReference type="EMBL" id="GGEC01003006">
    <property type="protein sequence ID" value="MBW83489.1"/>
    <property type="molecule type" value="Transcribed_RNA"/>
</dbReference>
<protein>
    <submittedName>
        <fullName evidence="1">Uncharacterized protein</fullName>
    </submittedName>
</protein>
<sequence>MGCFPSIEKKQETLNILGLNLVAHQGENCWNTIRERVWARFRTR</sequence>
<evidence type="ECO:0000313" key="1">
    <source>
        <dbReference type="EMBL" id="MBW83489.1"/>
    </source>
</evidence>
<reference evidence="1" key="1">
    <citation type="submission" date="2018-02" db="EMBL/GenBank/DDBJ databases">
        <title>Rhizophora mucronata_Transcriptome.</title>
        <authorList>
            <person name="Meera S.P."/>
            <person name="Sreeshan A."/>
            <person name="Augustine A."/>
        </authorList>
    </citation>
    <scope>NUCLEOTIDE SEQUENCE</scope>
    <source>
        <tissue evidence="1">Leaf</tissue>
    </source>
</reference>